<evidence type="ECO:0000313" key="8">
    <source>
        <dbReference type="Proteomes" id="UP001157017"/>
    </source>
</evidence>
<evidence type="ECO:0000256" key="1">
    <source>
        <dbReference type="ARBA" id="ARBA00006484"/>
    </source>
</evidence>
<evidence type="ECO:0000259" key="6">
    <source>
        <dbReference type="PROSITE" id="PS51935"/>
    </source>
</evidence>
<comment type="similarity">
    <text evidence="2">Belongs to the peptidase C40 family.</text>
</comment>
<dbReference type="SUPFAM" id="SSF54001">
    <property type="entry name" value="Cysteine proteinases"/>
    <property type="match status" value="1"/>
</dbReference>
<dbReference type="CDD" id="cd05233">
    <property type="entry name" value="SDR_c"/>
    <property type="match status" value="1"/>
</dbReference>
<name>A0ABQ6JHK3_9ACTN</name>
<comment type="similarity">
    <text evidence="1">Belongs to the short-chain dehydrogenases/reductases (SDR) family.</text>
</comment>
<dbReference type="PANTHER" id="PTHR42760">
    <property type="entry name" value="SHORT-CHAIN DEHYDROGENASES/REDUCTASES FAMILY MEMBER"/>
    <property type="match status" value="1"/>
</dbReference>
<gene>
    <name evidence="7" type="ORF">GCM10025868_29330</name>
</gene>
<dbReference type="InterPro" id="IPR036291">
    <property type="entry name" value="NAD(P)-bd_dom_sf"/>
</dbReference>
<dbReference type="Pfam" id="PF00877">
    <property type="entry name" value="NLPC_P60"/>
    <property type="match status" value="1"/>
</dbReference>
<dbReference type="Gene3D" id="3.90.1720.10">
    <property type="entry name" value="endopeptidase domain like (from Nostoc punctiforme)"/>
    <property type="match status" value="1"/>
</dbReference>
<organism evidence="7 8">
    <name type="scientific">Angustibacter aerolatus</name>
    <dbReference type="NCBI Taxonomy" id="1162965"/>
    <lineage>
        <taxon>Bacteria</taxon>
        <taxon>Bacillati</taxon>
        <taxon>Actinomycetota</taxon>
        <taxon>Actinomycetes</taxon>
        <taxon>Kineosporiales</taxon>
        <taxon>Kineosporiaceae</taxon>
    </lineage>
</organism>
<dbReference type="SUPFAM" id="SSF51735">
    <property type="entry name" value="NAD(P)-binding Rossmann-fold domains"/>
    <property type="match status" value="1"/>
</dbReference>
<sequence length="462" mass="49952">MAAPRCRGRAPRLGKWYEWAADGPSTYDCSGLTMRAWQRSGVYLPHSSVMQYQVTRHVSMDDLRVGDLLFFATNTSSPSTIHHVALYVGGGMMLEAPHTGAQVRIRLDVPLWPHAVRRPPLTHTPAHCRDASSGSRPDPVVNTCSHLGVRGAGVRHPLRGASVAAWTSGCRDARHWSAAAPRASAARRRGACWPRACRWSSPTATPTGCGPRPTSLGATAVVADLTDPADVDRLAAEVREVLGGAPDVLVNAAGITGATGAFHEIDDAGWLETLQADLLSSVRLTRAFVEEMAHRGSGRIVNVASEDALNAYTDDPPYVASKAALLALTKVLSKTYGHRGVLVNAVSPAFIETPMTDAMMDERAQQDGGDRDDAVARFLHDERPGIEPRRRGTVGEVAAVIVFVVSERATFVNGSSLPRRRRLRRHDLGWLDVALPDRPSGRTSRRTRCRTTPSWPMVAAGR</sequence>
<keyword evidence="3" id="KW-0645">Protease</keyword>
<evidence type="ECO:0000313" key="7">
    <source>
        <dbReference type="EMBL" id="GMA87683.1"/>
    </source>
</evidence>
<dbReference type="InterPro" id="IPR000064">
    <property type="entry name" value="NLP_P60_dom"/>
</dbReference>
<reference evidence="8" key="1">
    <citation type="journal article" date="2019" name="Int. J. Syst. Evol. Microbiol.">
        <title>The Global Catalogue of Microorganisms (GCM) 10K type strain sequencing project: providing services to taxonomists for standard genome sequencing and annotation.</title>
        <authorList>
            <consortium name="The Broad Institute Genomics Platform"/>
            <consortium name="The Broad Institute Genome Sequencing Center for Infectious Disease"/>
            <person name="Wu L."/>
            <person name="Ma J."/>
        </authorList>
    </citation>
    <scope>NUCLEOTIDE SEQUENCE [LARGE SCALE GENOMIC DNA]</scope>
    <source>
        <strain evidence="8">NBRC 108730</strain>
    </source>
</reference>
<dbReference type="PROSITE" id="PS00061">
    <property type="entry name" value="ADH_SHORT"/>
    <property type="match status" value="1"/>
</dbReference>
<protein>
    <recommendedName>
        <fullName evidence="6">NlpC/P60 domain-containing protein</fullName>
    </recommendedName>
</protein>
<dbReference type="PRINTS" id="PR00080">
    <property type="entry name" value="SDRFAMILY"/>
</dbReference>
<evidence type="ECO:0000256" key="5">
    <source>
        <dbReference type="ARBA" id="ARBA00022807"/>
    </source>
</evidence>
<dbReference type="InterPro" id="IPR020904">
    <property type="entry name" value="Sc_DH/Rdtase_CS"/>
</dbReference>
<proteinExistence type="inferred from homology"/>
<dbReference type="Proteomes" id="UP001157017">
    <property type="component" value="Unassembled WGS sequence"/>
</dbReference>
<evidence type="ECO:0000256" key="4">
    <source>
        <dbReference type="ARBA" id="ARBA00022801"/>
    </source>
</evidence>
<keyword evidence="8" id="KW-1185">Reference proteome</keyword>
<dbReference type="Pfam" id="PF13561">
    <property type="entry name" value="adh_short_C2"/>
    <property type="match status" value="1"/>
</dbReference>
<dbReference type="PRINTS" id="PR00081">
    <property type="entry name" value="GDHRDH"/>
</dbReference>
<evidence type="ECO:0000256" key="2">
    <source>
        <dbReference type="ARBA" id="ARBA00007074"/>
    </source>
</evidence>
<feature type="domain" description="NlpC/P60" evidence="6">
    <location>
        <begin position="1"/>
        <end position="123"/>
    </location>
</feature>
<dbReference type="Gene3D" id="3.40.50.720">
    <property type="entry name" value="NAD(P)-binding Rossmann-like Domain"/>
    <property type="match status" value="1"/>
</dbReference>
<dbReference type="InterPro" id="IPR002347">
    <property type="entry name" value="SDR_fam"/>
</dbReference>
<dbReference type="InterPro" id="IPR038765">
    <property type="entry name" value="Papain-like_cys_pep_sf"/>
</dbReference>
<comment type="caution">
    <text evidence="7">The sequence shown here is derived from an EMBL/GenBank/DDBJ whole genome shotgun (WGS) entry which is preliminary data.</text>
</comment>
<accession>A0ABQ6JHK3</accession>
<evidence type="ECO:0000256" key="3">
    <source>
        <dbReference type="ARBA" id="ARBA00022670"/>
    </source>
</evidence>
<keyword evidence="4" id="KW-0378">Hydrolase</keyword>
<dbReference type="EMBL" id="BSUZ01000001">
    <property type="protein sequence ID" value="GMA87683.1"/>
    <property type="molecule type" value="Genomic_DNA"/>
</dbReference>
<keyword evidence="5" id="KW-0788">Thiol protease</keyword>
<dbReference type="PROSITE" id="PS51935">
    <property type="entry name" value="NLPC_P60"/>
    <property type="match status" value="1"/>
</dbReference>